<dbReference type="AlphaFoldDB" id="A0AAN8GAY9"/>
<dbReference type="EMBL" id="JAULUE010002067">
    <property type="protein sequence ID" value="KAK5876518.1"/>
    <property type="molecule type" value="Genomic_DNA"/>
</dbReference>
<reference evidence="1 2" key="1">
    <citation type="journal article" date="2023" name="Mol. Biol. Evol.">
        <title>Genomics of Secondarily Temperate Adaptation in the Only Non-Antarctic Icefish.</title>
        <authorList>
            <person name="Rivera-Colon A.G."/>
            <person name="Rayamajhi N."/>
            <person name="Minhas B.F."/>
            <person name="Madrigal G."/>
            <person name="Bilyk K.T."/>
            <person name="Yoon V."/>
            <person name="Hune M."/>
            <person name="Gregory S."/>
            <person name="Cheng C.H.C."/>
            <person name="Catchen J.M."/>
        </authorList>
    </citation>
    <scope>NUCLEOTIDE SEQUENCE [LARGE SCALE GENOMIC DNA]</scope>
    <source>
        <strain evidence="1">JC2023a</strain>
    </source>
</reference>
<sequence>MAACDLHPVMRRSAQGPEAMLHPDTPAFDLLITWFSLGLSRDRERLQGRGGAIITSAVVLVARSKPLWVG</sequence>
<dbReference type="Proteomes" id="UP001335648">
    <property type="component" value="Unassembled WGS sequence"/>
</dbReference>
<evidence type="ECO:0000313" key="1">
    <source>
        <dbReference type="EMBL" id="KAK5876518.1"/>
    </source>
</evidence>
<proteinExistence type="predicted"/>
<gene>
    <name evidence="1" type="ORF">CesoFtcFv8_025863</name>
</gene>
<evidence type="ECO:0000313" key="2">
    <source>
        <dbReference type="Proteomes" id="UP001335648"/>
    </source>
</evidence>
<name>A0AAN8GAY9_9TELE</name>
<comment type="caution">
    <text evidence="1">The sequence shown here is derived from an EMBL/GenBank/DDBJ whole genome shotgun (WGS) entry which is preliminary data.</text>
</comment>
<keyword evidence="2" id="KW-1185">Reference proteome</keyword>
<organism evidence="1 2">
    <name type="scientific">Champsocephalus esox</name>
    <name type="common">pike icefish</name>
    <dbReference type="NCBI Taxonomy" id="159716"/>
    <lineage>
        <taxon>Eukaryota</taxon>
        <taxon>Metazoa</taxon>
        <taxon>Chordata</taxon>
        <taxon>Craniata</taxon>
        <taxon>Vertebrata</taxon>
        <taxon>Euteleostomi</taxon>
        <taxon>Actinopterygii</taxon>
        <taxon>Neopterygii</taxon>
        <taxon>Teleostei</taxon>
        <taxon>Neoteleostei</taxon>
        <taxon>Acanthomorphata</taxon>
        <taxon>Eupercaria</taxon>
        <taxon>Perciformes</taxon>
        <taxon>Notothenioidei</taxon>
        <taxon>Channichthyidae</taxon>
        <taxon>Champsocephalus</taxon>
    </lineage>
</organism>
<accession>A0AAN8GAY9</accession>
<protein>
    <submittedName>
        <fullName evidence="1">Uncharacterized protein</fullName>
    </submittedName>
</protein>